<dbReference type="PROSITE" id="PS50011">
    <property type="entry name" value="PROTEIN_KINASE_DOM"/>
    <property type="match status" value="1"/>
</dbReference>
<keyword evidence="1" id="KW-0808">Transferase</keyword>
<dbReference type="InterPro" id="IPR017441">
    <property type="entry name" value="Protein_kinase_ATP_BS"/>
</dbReference>
<feature type="binding site" evidence="6">
    <location>
        <position position="27"/>
    </location>
    <ligand>
        <name>ATP</name>
        <dbReference type="ChEBI" id="CHEBI:30616"/>
    </ligand>
</feature>
<gene>
    <name evidence="9" type="ORF">ONB1V03_LOCUS17742</name>
</gene>
<dbReference type="Gene3D" id="1.10.510.10">
    <property type="entry name" value="Transferase(Phosphotransferase) domain 1"/>
    <property type="match status" value="1"/>
</dbReference>
<dbReference type="Proteomes" id="UP000728032">
    <property type="component" value="Unassembled WGS sequence"/>
</dbReference>
<sequence length="171" mass="20001">MLSTIGSGGFGTVYRVKDKSNTISAVKRVIFELIEDNDKQKVYREVKSLVKVESEYVVQYINSWRETDCLYIQMEWCSESLSNILKLKALVFDRNLGEEPMDLYEYYISCEIFREILECVQYLHELNPQIIHMDLKPDNILITIHDKRVHFRTANKHTSGVGTQRYIAPEA</sequence>
<dbReference type="InterPro" id="IPR050339">
    <property type="entry name" value="CC_SR_Kinase"/>
</dbReference>
<keyword evidence="4 6" id="KW-0067">ATP-binding</keyword>
<keyword evidence="3" id="KW-0418">Kinase</keyword>
<dbReference type="SUPFAM" id="SSF56112">
    <property type="entry name" value="Protein kinase-like (PK-like)"/>
    <property type="match status" value="1"/>
</dbReference>
<dbReference type="GO" id="GO:0005634">
    <property type="term" value="C:nucleus"/>
    <property type="evidence" value="ECO:0007669"/>
    <property type="project" value="TreeGrafter"/>
</dbReference>
<evidence type="ECO:0000313" key="10">
    <source>
        <dbReference type="Proteomes" id="UP000728032"/>
    </source>
</evidence>
<protein>
    <recommendedName>
        <fullName evidence="8">Protein kinase domain-containing protein</fullName>
    </recommendedName>
</protein>
<dbReference type="EMBL" id="OC937503">
    <property type="protein sequence ID" value="CAD7661181.1"/>
    <property type="molecule type" value="Genomic_DNA"/>
</dbReference>
<dbReference type="GO" id="GO:0005737">
    <property type="term" value="C:cytoplasm"/>
    <property type="evidence" value="ECO:0007669"/>
    <property type="project" value="TreeGrafter"/>
</dbReference>
<accession>A0A7R9MJ54</accession>
<dbReference type="PROSITE" id="PS00107">
    <property type="entry name" value="PROTEIN_KINASE_ATP"/>
    <property type="match status" value="1"/>
</dbReference>
<evidence type="ECO:0000256" key="2">
    <source>
        <dbReference type="ARBA" id="ARBA00022741"/>
    </source>
</evidence>
<keyword evidence="10" id="KW-1185">Reference proteome</keyword>
<dbReference type="Gene3D" id="3.30.200.20">
    <property type="entry name" value="Phosphorylase Kinase, domain 1"/>
    <property type="match status" value="1"/>
</dbReference>
<evidence type="ECO:0000256" key="6">
    <source>
        <dbReference type="PROSITE-ProRule" id="PRU10141"/>
    </source>
</evidence>
<dbReference type="InterPro" id="IPR011009">
    <property type="entry name" value="Kinase-like_dom_sf"/>
</dbReference>
<dbReference type="Pfam" id="PF00069">
    <property type="entry name" value="Pkinase"/>
    <property type="match status" value="1"/>
</dbReference>
<evidence type="ECO:0000256" key="5">
    <source>
        <dbReference type="ARBA" id="ARBA00037982"/>
    </source>
</evidence>
<feature type="domain" description="Protein kinase" evidence="8">
    <location>
        <begin position="1"/>
        <end position="171"/>
    </location>
</feature>
<reference evidence="9" key="1">
    <citation type="submission" date="2020-11" db="EMBL/GenBank/DDBJ databases">
        <authorList>
            <person name="Tran Van P."/>
        </authorList>
    </citation>
    <scope>NUCLEOTIDE SEQUENCE</scope>
</reference>
<organism evidence="9">
    <name type="scientific">Oppiella nova</name>
    <dbReference type="NCBI Taxonomy" id="334625"/>
    <lineage>
        <taxon>Eukaryota</taxon>
        <taxon>Metazoa</taxon>
        <taxon>Ecdysozoa</taxon>
        <taxon>Arthropoda</taxon>
        <taxon>Chelicerata</taxon>
        <taxon>Arachnida</taxon>
        <taxon>Acari</taxon>
        <taxon>Acariformes</taxon>
        <taxon>Sarcoptiformes</taxon>
        <taxon>Oribatida</taxon>
        <taxon>Brachypylina</taxon>
        <taxon>Oppioidea</taxon>
        <taxon>Oppiidae</taxon>
        <taxon>Oppiella</taxon>
    </lineage>
</organism>
<name>A0A7R9MJ54_9ACAR</name>
<evidence type="ECO:0000313" key="9">
    <source>
        <dbReference type="EMBL" id="CAD7661181.1"/>
    </source>
</evidence>
<dbReference type="OrthoDB" id="4062651at2759"/>
<keyword evidence="7" id="KW-0723">Serine/threonine-protein kinase</keyword>
<comment type="similarity">
    <text evidence="5">Belongs to the protein kinase superfamily. Ser/Thr protein kinase family. GCN2 subfamily.</text>
</comment>
<evidence type="ECO:0000256" key="4">
    <source>
        <dbReference type="ARBA" id="ARBA00022840"/>
    </source>
</evidence>
<dbReference type="GO" id="GO:0004674">
    <property type="term" value="F:protein serine/threonine kinase activity"/>
    <property type="evidence" value="ECO:0007669"/>
    <property type="project" value="UniProtKB-KW"/>
</dbReference>
<evidence type="ECO:0000259" key="8">
    <source>
        <dbReference type="PROSITE" id="PS50011"/>
    </source>
</evidence>
<dbReference type="InterPro" id="IPR000719">
    <property type="entry name" value="Prot_kinase_dom"/>
</dbReference>
<dbReference type="SMART" id="SM00220">
    <property type="entry name" value="S_TKc"/>
    <property type="match status" value="1"/>
</dbReference>
<dbReference type="AlphaFoldDB" id="A0A7R9MJ54"/>
<evidence type="ECO:0000256" key="1">
    <source>
        <dbReference type="ARBA" id="ARBA00022679"/>
    </source>
</evidence>
<dbReference type="GO" id="GO:0005524">
    <property type="term" value="F:ATP binding"/>
    <property type="evidence" value="ECO:0007669"/>
    <property type="project" value="UniProtKB-UniRule"/>
</dbReference>
<proteinExistence type="inferred from homology"/>
<dbReference type="EMBL" id="CAJPVJ010022678">
    <property type="protein sequence ID" value="CAG2178317.1"/>
    <property type="molecule type" value="Genomic_DNA"/>
</dbReference>
<dbReference type="InterPro" id="IPR008271">
    <property type="entry name" value="Ser/Thr_kinase_AS"/>
</dbReference>
<keyword evidence="2 6" id="KW-0547">Nucleotide-binding</keyword>
<dbReference type="PROSITE" id="PS00108">
    <property type="entry name" value="PROTEIN_KINASE_ST"/>
    <property type="match status" value="1"/>
</dbReference>
<evidence type="ECO:0000256" key="7">
    <source>
        <dbReference type="RuleBase" id="RU000304"/>
    </source>
</evidence>
<dbReference type="PANTHER" id="PTHR11042">
    <property type="entry name" value="EUKARYOTIC TRANSLATION INITIATION FACTOR 2-ALPHA KINASE EIF2-ALPHA KINASE -RELATED"/>
    <property type="match status" value="1"/>
</dbReference>
<evidence type="ECO:0000256" key="3">
    <source>
        <dbReference type="ARBA" id="ARBA00022777"/>
    </source>
</evidence>